<evidence type="ECO:0000313" key="2">
    <source>
        <dbReference type="EMBL" id="GAH01974.1"/>
    </source>
</evidence>
<comment type="caution">
    <text evidence="2">The sequence shown here is derived from an EMBL/GenBank/DDBJ whole genome shotgun (WGS) entry which is preliminary data.</text>
</comment>
<gene>
    <name evidence="2" type="ORF">S01H4_51746</name>
</gene>
<dbReference type="InterPro" id="IPR023631">
    <property type="entry name" value="Amidase_dom"/>
</dbReference>
<dbReference type="InterPro" id="IPR000120">
    <property type="entry name" value="Amidase"/>
</dbReference>
<accession>X1DAB4</accession>
<reference evidence="2" key="1">
    <citation type="journal article" date="2014" name="Front. Microbiol.">
        <title>High frequency of phylogenetically diverse reductive dehalogenase-homologous genes in deep subseafloor sedimentary metagenomes.</title>
        <authorList>
            <person name="Kawai M."/>
            <person name="Futagami T."/>
            <person name="Toyoda A."/>
            <person name="Takaki Y."/>
            <person name="Nishi S."/>
            <person name="Hori S."/>
            <person name="Arai W."/>
            <person name="Tsubouchi T."/>
            <person name="Morono Y."/>
            <person name="Uchiyama I."/>
            <person name="Ito T."/>
            <person name="Fujiyama A."/>
            <person name="Inagaki F."/>
            <person name="Takami H."/>
        </authorList>
    </citation>
    <scope>NUCLEOTIDE SEQUENCE</scope>
    <source>
        <strain evidence="2">Expedition CK06-06</strain>
    </source>
</reference>
<sequence length="155" mass="17071">MMNVIAGHDPADSTSVNEEIAPIYDYLEKLDEPIVGLKIGIVPEFNAGADKPVQKALACAINVYKDLGAETIEIDMPHLDYAIAAYYVIATAEASSNLARYDGVHYGHRTENAGDYVEVYSKSRAEGFGKEVKRRIMLGTYTLSSGYYDAYYLKA</sequence>
<dbReference type="InterPro" id="IPR036928">
    <property type="entry name" value="AS_sf"/>
</dbReference>
<dbReference type="EMBL" id="BART01029501">
    <property type="protein sequence ID" value="GAH01974.1"/>
    <property type="molecule type" value="Genomic_DNA"/>
</dbReference>
<name>X1DAB4_9ZZZZ</name>
<proteinExistence type="predicted"/>
<protein>
    <recommendedName>
        <fullName evidence="1">Amidase domain-containing protein</fullName>
    </recommendedName>
</protein>
<dbReference type="PANTHER" id="PTHR11895">
    <property type="entry name" value="TRANSAMIDASE"/>
    <property type="match status" value="1"/>
</dbReference>
<feature type="domain" description="Amidase" evidence="1">
    <location>
        <begin position="1"/>
        <end position="155"/>
    </location>
</feature>
<evidence type="ECO:0000259" key="1">
    <source>
        <dbReference type="Pfam" id="PF01425"/>
    </source>
</evidence>
<dbReference type="SUPFAM" id="SSF75304">
    <property type="entry name" value="Amidase signature (AS) enzymes"/>
    <property type="match status" value="1"/>
</dbReference>
<organism evidence="2">
    <name type="scientific">marine sediment metagenome</name>
    <dbReference type="NCBI Taxonomy" id="412755"/>
    <lineage>
        <taxon>unclassified sequences</taxon>
        <taxon>metagenomes</taxon>
        <taxon>ecological metagenomes</taxon>
    </lineage>
</organism>
<dbReference type="GO" id="GO:0003824">
    <property type="term" value="F:catalytic activity"/>
    <property type="evidence" value="ECO:0007669"/>
    <property type="project" value="InterPro"/>
</dbReference>
<dbReference type="AlphaFoldDB" id="X1DAB4"/>
<dbReference type="Pfam" id="PF01425">
    <property type="entry name" value="Amidase"/>
    <property type="match status" value="1"/>
</dbReference>
<dbReference type="PANTHER" id="PTHR11895:SF151">
    <property type="entry name" value="GLUTAMYL-TRNA(GLN) AMIDOTRANSFERASE SUBUNIT A"/>
    <property type="match status" value="1"/>
</dbReference>
<dbReference type="Gene3D" id="3.90.1300.10">
    <property type="entry name" value="Amidase signature (AS) domain"/>
    <property type="match status" value="1"/>
</dbReference>